<evidence type="ECO:0000256" key="10">
    <source>
        <dbReference type="ARBA" id="ARBA00023136"/>
    </source>
</evidence>
<dbReference type="GO" id="GO:0010268">
    <property type="term" value="P:brassinosteroid homeostasis"/>
    <property type="evidence" value="ECO:0007669"/>
    <property type="project" value="TreeGrafter"/>
</dbReference>
<dbReference type="InterPro" id="IPR036396">
    <property type="entry name" value="Cyt_P450_sf"/>
</dbReference>
<sequence length="130" mass="14841">MVKNGDNKKDLIDLVLDAKGENGEELKDEDVADILLMLLFAAHETTAVAFTSSILYLTRHPLLFAKAKKEQEEIVKARPSSQKQLSRKEIKKMIYLSQVIDEMLRRTNIAFSLFREATKDVNINGLFIFI</sequence>
<name>A0A0L9VTP6_PHAAN</name>
<dbReference type="GO" id="GO:0016125">
    <property type="term" value="P:sterol metabolic process"/>
    <property type="evidence" value="ECO:0007669"/>
    <property type="project" value="TreeGrafter"/>
</dbReference>
<proteinExistence type="inferred from homology"/>
<keyword evidence="5" id="KW-0812">Transmembrane</keyword>
<dbReference type="AlphaFoldDB" id="A0A0L9VTP6"/>
<dbReference type="InterPro" id="IPR001128">
    <property type="entry name" value="Cyt_P450"/>
</dbReference>
<dbReference type="OMA" id="TANVHIN"/>
<gene>
    <name evidence="11" type="ORF">LR48_Vigan11g135200</name>
</gene>
<evidence type="ECO:0000256" key="2">
    <source>
        <dbReference type="ARBA" id="ARBA00004167"/>
    </source>
</evidence>
<comment type="cofactor">
    <cofactor evidence="1">
        <name>heme</name>
        <dbReference type="ChEBI" id="CHEBI:30413"/>
    </cofactor>
</comment>
<dbReference type="GO" id="GO:0016020">
    <property type="term" value="C:membrane"/>
    <property type="evidence" value="ECO:0007669"/>
    <property type="project" value="UniProtKB-SubCell"/>
</dbReference>
<evidence type="ECO:0000256" key="4">
    <source>
        <dbReference type="ARBA" id="ARBA00022617"/>
    </source>
</evidence>
<evidence type="ECO:0008006" key="13">
    <source>
        <dbReference type="Google" id="ProtNLM"/>
    </source>
</evidence>
<evidence type="ECO:0000313" key="12">
    <source>
        <dbReference type="Proteomes" id="UP000053144"/>
    </source>
</evidence>
<evidence type="ECO:0000256" key="3">
    <source>
        <dbReference type="ARBA" id="ARBA00010617"/>
    </source>
</evidence>
<dbReference type="Gramene" id="KOM58318">
    <property type="protein sequence ID" value="KOM58318"/>
    <property type="gene ID" value="LR48_Vigan11g135200"/>
</dbReference>
<dbReference type="EMBL" id="CM003381">
    <property type="protein sequence ID" value="KOM58318.1"/>
    <property type="molecule type" value="Genomic_DNA"/>
</dbReference>
<keyword evidence="4" id="KW-0349">Heme</keyword>
<evidence type="ECO:0000256" key="9">
    <source>
        <dbReference type="ARBA" id="ARBA00023004"/>
    </source>
</evidence>
<evidence type="ECO:0000256" key="8">
    <source>
        <dbReference type="ARBA" id="ARBA00023002"/>
    </source>
</evidence>
<keyword evidence="9" id="KW-0408">Iron</keyword>
<evidence type="ECO:0000313" key="11">
    <source>
        <dbReference type="EMBL" id="KOM58318.1"/>
    </source>
</evidence>
<dbReference type="SUPFAM" id="SSF48264">
    <property type="entry name" value="Cytochrome P450"/>
    <property type="match status" value="1"/>
</dbReference>
<dbReference type="PANTHER" id="PTHR24286:SF199">
    <property type="entry name" value="CYTOCHROME P450 88D6"/>
    <property type="match status" value="1"/>
</dbReference>
<dbReference type="GO" id="GO:0005506">
    <property type="term" value="F:iron ion binding"/>
    <property type="evidence" value="ECO:0007669"/>
    <property type="project" value="InterPro"/>
</dbReference>
<dbReference type="GO" id="GO:0020037">
    <property type="term" value="F:heme binding"/>
    <property type="evidence" value="ECO:0007669"/>
    <property type="project" value="InterPro"/>
</dbReference>
<dbReference type="GO" id="GO:0051777">
    <property type="term" value="F:ent-kaurenoic acid monooxygenase activity"/>
    <property type="evidence" value="ECO:0007669"/>
    <property type="project" value="TreeGrafter"/>
</dbReference>
<evidence type="ECO:0000256" key="6">
    <source>
        <dbReference type="ARBA" id="ARBA00022723"/>
    </source>
</evidence>
<dbReference type="Proteomes" id="UP000053144">
    <property type="component" value="Chromosome 11"/>
</dbReference>
<reference evidence="12" key="1">
    <citation type="journal article" date="2015" name="Proc. Natl. Acad. Sci. U.S.A.">
        <title>Genome sequencing of adzuki bean (Vigna angularis) provides insight into high starch and low fat accumulation and domestication.</title>
        <authorList>
            <person name="Yang K."/>
            <person name="Tian Z."/>
            <person name="Chen C."/>
            <person name="Luo L."/>
            <person name="Zhao B."/>
            <person name="Wang Z."/>
            <person name="Yu L."/>
            <person name="Li Y."/>
            <person name="Sun Y."/>
            <person name="Li W."/>
            <person name="Chen Y."/>
            <person name="Li Y."/>
            <person name="Zhang Y."/>
            <person name="Ai D."/>
            <person name="Zhao J."/>
            <person name="Shang C."/>
            <person name="Ma Y."/>
            <person name="Wu B."/>
            <person name="Wang M."/>
            <person name="Gao L."/>
            <person name="Sun D."/>
            <person name="Zhang P."/>
            <person name="Guo F."/>
            <person name="Wang W."/>
            <person name="Li Y."/>
            <person name="Wang J."/>
            <person name="Varshney R.K."/>
            <person name="Wang J."/>
            <person name="Ling H.Q."/>
            <person name="Wan P."/>
        </authorList>
    </citation>
    <scope>NUCLEOTIDE SEQUENCE</scope>
    <source>
        <strain evidence="12">cv. Jingnong 6</strain>
    </source>
</reference>
<dbReference type="STRING" id="3914.A0A0L9VTP6"/>
<comment type="similarity">
    <text evidence="3">Belongs to the cytochrome P450 family.</text>
</comment>
<evidence type="ECO:0000256" key="7">
    <source>
        <dbReference type="ARBA" id="ARBA00022989"/>
    </source>
</evidence>
<dbReference type="PANTHER" id="PTHR24286">
    <property type="entry name" value="CYTOCHROME P450 26"/>
    <property type="match status" value="1"/>
</dbReference>
<dbReference type="Gene3D" id="1.10.630.10">
    <property type="entry name" value="Cytochrome P450"/>
    <property type="match status" value="1"/>
</dbReference>
<evidence type="ECO:0000256" key="5">
    <source>
        <dbReference type="ARBA" id="ARBA00022692"/>
    </source>
</evidence>
<keyword evidence="7" id="KW-1133">Transmembrane helix</keyword>
<protein>
    <recommendedName>
        <fullName evidence="13">Cytochrome P450</fullName>
    </recommendedName>
</protein>
<keyword evidence="10" id="KW-0472">Membrane</keyword>
<keyword evidence="6" id="KW-0479">Metal-binding</keyword>
<dbReference type="Pfam" id="PF00067">
    <property type="entry name" value="p450"/>
    <property type="match status" value="1"/>
</dbReference>
<dbReference type="GO" id="GO:0005783">
    <property type="term" value="C:endoplasmic reticulum"/>
    <property type="evidence" value="ECO:0007669"/>
    <property type="project" value="TreeGrafter"/>
</dbReference>
<dbReference type="GO" id="GO:0016132">
    <property type="term" value="P:brassinosteroid biosynthetic process"/>
    <property type="evidence" value="ECO:0007669"/>
    <property type="project" value="TreeGrafter"/>
</dbReference>
<accession>A0A0L9VTP6</accession>
<keyword evidence="8" id="KW-0560">Oxidoreductase</keyword>
<comment type="subcellular location">
    <subcellularLocation>
        <location evidence="2">Membrane</location>
        <topology evidence="2">Single-pass membrane protein</topology>
    </subcellularLocation>
</comment>
<evidence type="ECO:0000256" key="1">
    <source>
        <dbReference type="ARBA" id="ARBA00001971"/>
    </source>
</evidence>
<organism evidence="11 12">
    <name type="scientific">Phaseolus angularis</name>
    <name type="common">Azuki bean</name>
    <name type="synonym">Vigna angularis</name>
    <dbReference type="NCBI Taxonomy" id="3914"/>
    <lineage>
        <taxon>Eukaryota</taxon>
        <taxon>Viridiplantae</taxon>
        <taxon>Streptophyta</taxon>
        <taxon>Embryophyta</taxon>
        <taxon>Tracheophyta</taxon>
        <taxon>Spermatophyta</taxon>
        <taxon>Magnoliopsida</taxon>
        <taxon>eudicotyledons</taxon>
        <taxon>Gunneridae</taxon>
        <taxon>Pentapetalae</taxon>
        <taxon>rosids</taxon>
        <taxon>fabids</taxon>
        <taxon>Fabales</taxon>
        <taxon>Fabaceae</taxon>
        <taxon>Papilionoideae</taxon>
        <taxon>50 kb inversion clade</taxon>
        <taxon>NPAAA clade</taxon>
        <taxon>indigoferoid/millettioid clade</taxon>
        <taxon>Phaseoleae</taxon>
        <taxon>Vigna</taxon>
    </lineage>
</organism>